<proteinExistence type="predicted"/>
<organism evidence="2 3">
    <name type="scientific">Aspergillus pseudonomiae</name>
    <dbReference type="NCBI Taxonomy" id="1506151"/>
    <lineage>
        <taxon>Eukaryota</taxon>
        <taxon>Fungi</taxon>
        <taxon>Dikarya</taxon>
        <taxon>Ascomycota</taxon>
        <taxon>Pezizomycotina</taxon>
        <taxon>Eurotiomycetes</taxon>
        <taxon>Eurotiomycetidae</taxon>
        <taxon>Eurotiales</taxon>
        <taxon>Aspergillaceae</taxon>
        <taxon>Aspergillus</taxon>
        <taxon>Aspergillus subgen. Circumdati</taxon>
    </lineage>
</organism>
<keyword evidence="3" id="KW-1185">Reference proteome</keyword>
<feature type="compositionally biased region" description="Polar residues" evidence="1">
    <location>
        <begin position="155"/>
        <end position="168"/>
    </location>
</feature>
<gene>
    <name evidence="2" type="ORF">BDV37DRAFT_279893</name>
</gene>
<dbReference type="GeneID" id="43671116"/>
<dbReference type="AlphaFoldDB" id="A0A5N7DLP8"/>
<evidence type="ECO:0000313" key="3">
    <source>
        <dbReference type="Proteomes" id="UP000325579"/>
    </source>
</evidence>
<protein>
    <submittedName>
        <fullName evidence="2">Uncharacterized protein</fullName>
    </submittedName>
</protein>
<feature type="region of interest" description="Disordered" evidence="1">
    <location>
        <begin position="133"/>
        <end position="168"/>
    </location>
</feature>
<dbReference type="Proteomes" id="UP000325579">
    <property type="component" value="Unassembled WGS sequence"/>
</dbReference>
<reference evidence="2 3" key="1">
    <citation type="submission" date="2019-04" db="EMBL/GenBank/DDBJ databases">
        <authorList>
            <consortium name="DOE Joint Genome Institute"/>
            <person name="Mondo S."/>
            <person name="Kjaerbolling I."/>
            <person name="Vesth T."/>
            <person name="Frisvad J.C."/>
            <person name="Nybo J.L."/>
            <person name="Theobald S."/>
            <person name="Kildgaard S."/>
            <person name="Isbrandt T."/>
            <person name="Kuo A."/>
            <person name="Sato A."/>
            <person name="Lyhne E.K."/>
            <person name="Kogle M.E."/>
            <person name="Wiebenga A."/>
            <person name="Kun R.S."/>
            <person name="Lubbers R.J."/>
            <person name="Makela M.R."/>
            <person name="Barry K."/>
            <person name="Chovatia M."/>
            <person name="Clum A."/>
            <person name="Daum C."/>
            <person name="Haridas S."/>
            <person name="He G."/>
            <person name="LaButti K."/>
            <person name="Lipzen A."/>
            <person name="Riley R."/>
            <person name="Salamov A."/>
            <person name="Simmons B.A."/>
            <person name="Magnuson J.K."/>
            <person name="Henrissat B."/>
            <person name="Mortensen U.H."/>
            <person name="Larsen T.O."/>
            <person name="Devries R.P."/>
            <person name="Grigoriev I.V."/>
            <person name="Machida M."/>
            <person name="Baker S.E."/>
            <person name="Andersen M.R."/>
            <person name="Cantor M.N."/>
            <person name="Hua S.X."/>
        </authorList>
    </citation>
    <scope>NUCLEOTIDE SEQUENCE [LARGE SCALE GENOMIC DNA]</scope>
    <source>
        <strain evidence="2 3">CBS 119388</strain>
    </source>
</reference>
<evidence type="ECO:0000256" key="1">
    <source>
        <dbReference type="SAM" id="MobiDB-lite"/>
    </source>
</evidence>
<sequence>MAPDPWGDTIDNAILIDDDDEAPGTAGRETSPEMTALPVMMAHGTVENPPYGLPLGVFLDDDQHTESTEVATPPPSLIEDMAEGIYTPIPRALSGTRSQKSLTWEFLLVQFINADTEGEHRSRQPAIGVSHGTDYVHLDHPNLPNEVQEPDSTPGPATSNNSGCSAPNSEALKSSVALAHSMNSLLYFCQHGRFLMFVKAMVTSTYDSEFLTRGRERGLAPNLSLLRMMALLRILRLGSGDQKG</sequence>
<accession>A0A5N7DLP8</accession>
<name>A0A5N7DLP8_9EURO</name>
<dbReference type="OrthoDB" id="4508244at2759"/>
<dbReference type="RefSeq" id="XP_031944679.1">
    <property type="nucleotide sequence ID" value="XM_032086425.1"/>
</dbReference>
<evidence type="ECO:0000313" key="2">
    <source>
        <dbReference type="EMBL" id="KAE8407360.1"/>
    </source>
</evidence>
<dbReference type="EMBL" id="ML736748">
    <property type="protein sequence ID" value="KAE8407360.1"/>
    <property type="molecule type" value="Genomic_DNA"/>
</dbReference>